<evidence type="ECO:0000256" key="2">
    <source>
        <dbReference type="ARBA" id="ARBA00022679"/>
    </source>
</evidence>
<organism evidence="5 6">
    <name type="scientific">Geomonas propionica</name>
    <dbReference type="NCBI Taxonomy" id="2798582"/>
    <lineage>
        <taxon>Bacteria</taxon>
        <taxon>Pseudomonadati</taxon>
        <taxon>Thermodesulfobacteriota</taxon>
        <taxon>Desulfuromonadia</taxon>
        <taxon>Geobacterales</taxon>
        <taxon>Geobacteraceae</taxon>
        <taxon>Geomonas</taxon>
    </lineage>
</organism>
<keyword evidence="6" id="KW-1185">Reference proteome</keyword>
<protein>
    <submittedName>
        <fullName evidence="5">Type III polyketide synthase</fullName>
    </submittedName>
</protein>
<dbReference type="EMBL" id="JAEMHK010000009">
    <property type="protein sequence ID" value="MBJ6800972.1"/>
    <property type="molecule type" value="Genomic_DNA"/>
</dbReference>
<dbReference type="Gene3D" id="3.40.47.10">
    <property type="match status" value="2"/>
</dbReference>
<name>A0ABS0YT98_9BACT</name>
<dbReference type="CDD" id="cd00831">
    <property type="entry name" value="CHS_like"/>
    <property type="match status" value="1"/>
</dbReference>
<proteinExistence type="inferred from homology"/>
<dbReference type="Pfam" id="PF02797">
    <property type="entry name" value="Chal_sti_synt_C"/>
    <property type="match status" value="1"/>
</dbReference>
<dbReference type="SUPFAM" id="SSF53901">
    <property type="entry name" value="Thiolase-like"/>
    <property type="match status" value="1"/>
</dbReference>
<dbReference type="Proteomes" id="UP000641025">
    <property type="component" value="Unassembled WGS sequence"/>
</dbReference>
<dbReference type="InterPro" id="IPR013601">
    <property type="entry name" value="FAE1_typ3_polyketide_synth"/>
</dbReference>
<comment type="similarity">
    <text evidence="1">Belongs to the thiolase-like superfamily. Chalcone/stilbene synthases family.</text>
</comment>
<dbReference type="InterPro" id="IPR012328">
    <property type="entry name" value="Chalcone/stilbene_synt_C"/>
</dbReference>
<dbReference type="Pfam" id="PF08392">
    <property type="entry name" value="FAE1_CUT1_RppA"/>
    <property type="match status" value="1"/>
</dbReference>
<dbReference type="InterPro" id="IPR011141">
    <property type="entry name" value="Polyketide_synthase_type-III"/>
</dbReference>
<dbReference type="InterPro" id="IPR016039">
    <property type="entry name" value="Thiolase-like"/>
</dbReference>
<dbReference type="PANTHER" id="PTHR11877:SF46">
    <property type="entry name" value="TYPE III POLYKETIDE SYNTHASE A"/>
    <property type="match status" value="1"/>
</dbReference>
<feature type="domain" description="Chalcone/stilbene synthase C-terminal" evidence="3">
    <location>
        <begin position="220"/>
        <end position="361"/>
    </location>
</feature>
<reference evidence="5 6" key="1">
    <citation type="submission" date="2020-12" db="EMBL/GenBank/DDBJ databases">
        <title>Geomonas sp. Red259, isolated from paddy soil.</title>
        <authorList>
            <person name="Xu Z."/>
            <person name="Zhang Z."/>
            <person name="Masuda Y."/>
            <person name="Itoh H."/>
            <person name="Senoo K."/>
        </authorList>
    </citation>
    <scope>NUCLEOTIDE SEQUENCE [LARGE SCALE GENOMIC DNA]</scope>
    <source>
        <strain evidence="5 6">Red259</strain>
    </source>
</reference>
<dbReference type="PIRSF" id="PIRSF000451">
    <property type="entry name" value="PKS_III"/>
    <property type="match status" value="1"/>
</dbReference>
<keyword evidence="2" id="KW-0808">Transferase</keyword>
<feature type="domain" description="FAE" evidence="4">
    <location>
        <begin position="73"/>
        <end position="217"/>
    </location>
</feature>
<evidence type="ECO:0000259" key="4">
    <source>
        <dbReference type="Pfam" id="PF08392"/>
    </source>
</evidence>
<evidence type="ECO:0000313" key="5">
    <source>
        <dbReference type="EMBL" id="MBJ6800972.1"/>
    </source>
</evidence>
<evidence type="ECO:0000313" key="6">
    <source>
        <dbReference type="Proteomes" id="UP000641025"/>
    </source>
</evidence>
<evidence type="ECO:0000256" key="1">
    <source>
        <dbReference type="ARBA" id="ARBA00005531"/>
    </source>
</evidence>
<evidence type="ECO:0000259" key="3">
    <source>
        <dbReference type="Pfam" id="PF02797"/>
    </source>
</evidence>
<gene>
    <name evidence="5" type="ORF">JFN90_12620</name>
</gene>
<comment type="caution">
    <text evidence="5">The sequence shown here is derived from an EMBL/GenBank/DDBJ whole genome shotgun (WGS) entry which is preliminary data.</text>
</comment>
<sequence>MRNEAVTGGQPPGAKAYVASIASAVPRFSACQRFAADLVRDHFKETLTPRSVGLIRATFEHPSIEKRHFAVDHPARIFNESQDERVERFTRESVNLAAQAVTQALEKVGLSVQEVNGLVVNTCTGYICPGISTYLAQRLGLSPRARLYDLVGSGCGGAIPNLQVAESMLRMTGGVVVSVAVEICSAAFQMGNDLSLILSNALFGDGAAAAVLWEKPSGFELHSSAGRHVPEQREAIRFVHKGGQLHNQLSTDLPKLVGKAAADVVDDLLAMSPVSKDEIGGWALHTGGEKVINAVRDQVGIPEELLRATRRVLSQYGNMSSPTVWFVLDEMLQEGMPSGQWCVLLAYGAGLSAHACLLRKV</sequence>
<dbReference type="PANTHER" id="PTHR11877">
    <property type="entry name" value="HYDROXYMETHYLGLUTARYL-COA SYNTHASE"/>
    <property type="match status" value="1"/>
</dbReference>
<dbReference type="RefSeq" id="WP_199395478.1">
    <property type="nucleotide sequence ID" value="NZ_JAEMHK010000009.1"/>
</dbReference>
<accession>A0ABS0YT98</accession>